<keyword evidence="4" id="KW-1003">Cell membrane</keyword>
<comment type="subcellular location">
    <subcellularLocation>
        <location evidence="10">Cell inner membrane</location>
    </subcellularLocation>
    <subcellularLocation>
        <location evidence="2">Cell membrane</location>
        <topology evidence="2">Single-pass membrane protein</topology>
    </subcellularLocation>
</comment>
<keyword evidence="7 10" id="KW-0283">Flagellar rotation</keyword>
<dbReference type="RefSeq" id="WP_269127384.1">
    <property type="nucleotide sequence ID" value="NZ_JAPUBN010000020.1"/>
</dbReference>
<gene>
    <name evidence="11" type="ORF">O1D97_17220</name>
</gene>
<dbReference type="PANTHER" id="PTHR35091">
    <property type="entry name" value="FLAGELLAR PROTEIN FLIL"/>
    <property type="match status" value="1"/>
</dbReference>
<dbReference type="PANTHER" id="PTHR35091:SF2">
    <property type="entry name" value="FLAGELLAR PROTEIN FLIL"/>
    <property type="match status" value="1"/>
</dbReference>
<evidence type="ECO:0000256" key="1">
    <source>
        <dbReference type="ARBA" id="ARBA00002254"/>
    </source>
</evidence>
<evidence type="ECO:0000256" key="3">
    <source>
        <dbReference type="ARBA" id="ARBA00008281"/>
    </source>
</evidence>
<keyword evidence="10" id="KW-0997">Cell inner membrane</keyword>
<evidence type="ECO:0000256" key="10">
    <source>
        <dbReference type="RuleBase" id="RU364125"/>
    </source>
</evidence>
<keyword evidence="11" id="KW-0282">Flagellum</keyword>
<keyword evidence="8 10" id="KW-1133">Transmembrane helix</keyword>
<organism evidence="11 12">
    <name type="scientific">Marinomonas phaeophyticola</name>
    <dbReference type="NCBI Taxonomy" id="3004091"/>
    <lineage>
        <taxon>Bacteria</taxon>
        <taxon>Pseudomonadati</taxon>
        <taxon>Pseudomonadota</taxon>
        <taxon>Gammaproteobacteria</taxon>
        <taxon>Oceanospirillales</taxon>
        <taxon>Oceanospirillaceae</taxon>
        <taxon>Marinomonas</taxon>
    </lineage>
</organism>
<keyword evidence="12" id="KW-1185">Reference proteome</keyword>
<name>A0ABT4JY37_9GAMM</name>
<keyword evidence="11" id="KW-0969">Cilium</keyword>
<evidence type="ECO:0000256" key="9">
    <source>
        <dbReference type="ARBA" id="ARBA00023136"/>
    </source>
</evidence>
<sequence length="175" mass="18410">MAEDGLDVGEEEGKKGGKKKLIIIIIALLLVLGGGGGAAFFLLGGEDEAEVGTEESVDASAAGAGASATGPAIYLELDPAFVVDFIVANKQRYLQLNLTVKSRDQVKVDAIKVHMPLIRNSLVLLFANQNFDELQSLDGKMALKAAAIESINSILTQETGSGGVEDVLFTNFVMQ</sequence>
<evidence type="ECO:0000313" key="11">
    <source>
        <dbReference type="EMBL" id="MCZ2723297.1"/>
    </source>
</evidence>
<comment type="similarity">
    <text evidence="3 10">Belongs to the FliL family.</text>
</comment>
<keyword evidence="9 10" id="KW-0472">Membrane</keyword>
<evidence type="ECO:0000256" key="2">
    <source>
        <dbReference type="ARBA" id="ARBA00004162"/>
    </source>
</evidence>
<reference evidence="11" key="1">
    <citation type="submission" date="2022-12" db="EMBL/GenBank/DDBJ databases">
        <title>Marinomonas 15G1-11 sp. nov, isolated from marine algae.</title>
        <authorList>
            <person name="Butt M."/>
            <person name="Choi D.G."/>
            <person name="Kim J.M."/>
            <person name="Lee J.K."/>
            <person name="Baek J.H."/>
            <person name="Jeon C.O."/>
        </authorList>
    </citation>
    <scope>NUCLEOTIDE SEQUENCE</scope>
    <source>
        <strain evidence="11">15G1-11</strain>
    </source>
</reference>
<keyword evidence="11" id="KW-0966">Cell projection</keyword>
<comment type="caution">
    <text evidence="11">The sequence shown here is derived from an EMBL/GenBank/DDBJ whole genome shotgun (WGS) entry which is preliminary data.</text>
</comment>
<feature type="transmembrane region" description="Helical" evidence="10">
    <location>
        <begin position="21"/>
        <end position="43"/>
    </location>
</feature>
<dbReference type="InterPro" id="IPR005503">
    <property type="entry name" value="FliL"/>
</dbReference>
<evidence type="ECO:0000256" key="7">
    <source>
        <dbReference type="ARBA" id="ARBA00022779"/>
    </source>
</evidence>
<evidence type="ECO:0000256" key="6">
    <source>
        <dbReference type="ARBA" id="ARBA00022692"/>
    </source>
</evidence>
<dbReference type="Pfam" id="PF03748">
    <property type="entry name" value="FliL"/>
    <property type="match status" value="1"/>
</dbReference>
<accession>A0ABT4JY37</accession>
<keyword evidence="5 10" id="KW-0145">Chemotaxis</keyword>
<evidence type="ECO:0000256" key="4">
    <source>
        <dbReference type="ARBA" id="ARBA00022475"/>
    </source>
</evidence>
<proteinExistence type="inferred from homology"/>
<evidence type="ECO:0000256" key="8">
    <source>
        <dbReference type="ARBA" id="ARBA00022989"/>
    </source>
</evidence>
<dbReference type="Proteomes" id="UP001149719">
    <property type="component" value="Unassembled WGS sequence"/>
</dbReference>
<evidence type="ECO:0000313" key="12">
    <source>
        <dbReference type="Proteomes" id="UP001149719"/>
    </source>
</evidence>
<protein>
    <recommendedName>
        <fullName evidence="10">Flagellar protein FliL</fullName>
    </recommendedName>
</protein>
<evidence type="ECO:0000256" key="5">
    <source>
        <dbReference type="ARBA" id="ARBA00022500"/>
    </source>
</evidence>
<comment type="function">
    <text evidence="1 10">Controls the rotational direction of flagella during chemotaxis.</text>
</comment>
<keyword evidence="6 10" id="KW-0812">Transmembrane</keyword>
<dbReference type="EMBL" id="JAPUBN010000020">
    <property type="protein sequence ID" value="MCZ2723297.1"/>
    <property type="molecule type" value="Genomic_DNA"/>
</dbReference>